<keyword evidence="3" id="KW-1185">Reference proteome</keyword>
<evidence type="ECO:0000313" key="2">
    <source>
        <dbReference type="EMBL" id="OTG19831.1"/>
    </source>
</evidence>
<dbReference type="AlphaFoldDB" id="A0A251UC24"/>
<dbReference type="EMBL" id="CM007896">
    <property type="protein sequence ID" value="OTG19831.1"/>
    <property type="molecule type" value="Genomic_DNA"/>
</dbReference>
<reference evidence="1 3" key="1">
    <citation type="journal article" date="2017" name="Nature">
        <title>The sunflower genome provides insights into oil metabolism, flowering and Asterid evolution.</title>
        <authorList>
            <person name="Badouin H."/>
            <person name="Gouzy J."/>
            <person name="Grassa C.J."/>
            <person name="Murat F."/>
            <person name="Staton S.E."/>
            <person name="Cottret L."/>
            <person name="Lelandais-Briere C."/>
            <person name="Owens G.L."/>
            <person name="Carrere S."/>
            <person name="Mayjonade B."/>
            <person name="Legrand L."/>
            <person name="Gill N."/>
            <person name="Kane N.C."/>
            <person name="Bowers J.E."/>
            <person name="Hubner S."/>
            <person name="Bellec A."/>
            <person name="Berard A."/>
            <person name="Berges H."/>
            <person name="Blanchet N."/>
            <person name="Boniface M.C."/>
            <person name="Brunel D."/>
            <person name="Catrice O."/>
            <person name="Chaidir N."/>
            <person name="Claudel C."/>
            <person name="Donnadieu C."/>
            <person name="Faraut T."/>
            <person name="Fievet G."/>
            <person name="Helmstetter N."/>
            <person name="King M."/>
            <person name="Knapp S.J."/>
            <person name="Lai Z."/>
            <person name="Le Paslier M.C."/>
            <person name="Lippi Y."/>
            <person name="Lorenzon L."/>
            <person name="Mandel J.R."/>
            <person name="Marage G."/>
            <person name="Marchand G."/>
            <person name="Marquand E."/>
            <person name="Bret-Mestries E."/>
            <person name="Morien E."/>
            <person name="Nambeesan S."/>
            <person name="Nguyen T."/>
            <person name="Pegot-Espagnet P."/>
            <person name="Pouilly N."/>
            <person name="Raftis F."/>
            <person name="Sallet E."/>
            <person name="Schiex T."/>
            <person name="Thomas J."/>
            <person name="Vandecasteele C."/>
            <person name="Vares D."/>
            <person name="Vear F."/>
            <person name="Vautrin S."/>
            <person name="Crespi M."/>
            <person name="Mangin B."/>
            <person name="Burke J.M."/>
            <person name="Salse J."/>
            <person name="Munos S."/>
            <person name="Vincourt P."/>
            <person name="Rieseberg L.H."/>
            <person name="Langlade N.B."/>
        </authorList>
    </citation>
    <scope>NUCLEOTIDE SEQUENCE [LARGE SCALE GENOMIC DNA]</scope>
    <source>
        <strain evidence="3">cv. SF193</strain>
        <tissue evidence="1">Leaves</tissue>
    </source>
</reference>
<reference evidence="1" key="3">
    <citation type="submission" date="2020-06" db="EMBL/GenBank/DDBJ databases">
        <title>Helianthus annuus Genome sequencing and assembly Release 2.</title>
        <authorList>
            <person name="Gouzy J."/>
            <person name="Langlade N."/>
            <person name="Munos S."/>
        </authorList>
    </citation>
    <scope>NUCLEOTIDE SEQUENCE</scope>
    <source>
        <tissue evidence="1">Leaves</tissue>
    </source>
</reference>
<evidence type="ECO:0000313" key="3">
    <source>
        <dbReference type="Proteomes" id="UP000215914"/>
    </source>
</evidence>
<proteinExistence type="predicted"/>
<name>A0A251UC24_HELAN</name>
<sequence length="62" mass="6858">MSRTHPCAPKPHHPHLSTGVDFSEKVRIQGKLSIWGVSVCVPFELNPVKFSALKKPQFGASF</sequence>
<gene>
    <name evidence="2" type="ORF">HannXRQ_Chr07g0186281</name>
    <name evidence="1" type="ORF">HanXRQr2_Chr07g0279541</name>
</gene>
<dbReference type="Proteomes" id="UP000215914">
    <property type="component" value="Chromosome 7"/>
</dbReference>
<dbReference type="InParanoid" id="A0A251UC24"/>
<dbReference type="Gramene" id="mRNA:HanXRQr2_Chr07g0279541">
    <property type="protein sequence ID" value="mRNA:HanXRQr2_Chr07g0279541"/>
    <property type="gene ID" value="HanXRQr2_Chr07g0279541"/>
</dbReference>
<dbReference type="EMBL" id="MNCJ02000322">
    <property type="protein sequence ID" value="KAF5797343.1"/>
    <property type="molecule type" value="Genomic_DNA"/>
</dbReference>
<reference evidence="2" key="2">
    <citation type="submission" date="2017-02" db="EMBL/GenBank/DDBJ databases">
        <title>Sunflower complete genome.</title>
        <authorList>
            <person name="Langlade N."/>
            <person name="Munos S."/>
        </authorList>
    </citation>
    <scope>NUCLEOTIDE SEQUENCE [LARGE SCALE GENOMIC DNA]</scope>
    <source>
        <tissue evidence="2">Leaves</tissue>
    </source>
</reference>
<accession>A0A251UC24</accession>
<protein>
    <submittedName>
        <fullName evidence="2">Uncharacterized protein</fullName>
    </submittedName>
</protein>
<evidence type="ECO:0000313" key="1">
    <source>
        <dbReference type="EMBL" id="KAF5797343.1"/>
    </source>
</evidence>
<organism evidence="2 3">
    <name type="scientific">Helianthus annuus</name>
    <name type="common">Common sunflower</name>
    <dbReference type="NCBI Taxonomy" id="4232"/>
    <lineage>
        <taxon>Eukaryota</taxon>
        <taxon>Viridiplantae</taxon>
        <taxon>Streptophyta</taxon>
        <taxon>Embryophyta</taxon>
        <taxon>Tracheophyta</taxon>
        <taxon>Spermatophyta</taxon>
        <taxon>Magnoliopsida</taxon>
        <taxon>eudicotyledons</taxon>
        <taxon>Gunneridae</taxon>
        <taxon>Pentapetalae</taxon>
        <taxon>asterids</taxon>
        <taxon>campanulids</taxon>
        <taxon>Asterales</taxon>
        <taxon>Asteraceae</taxon>
        <taxon>Asteroideae</taxon>
        <taxon>Heliantheae alliance</taxon>
        <taxon>Heliantheae</taxon>
        <taxon>Helianthus</taxon>
    </lineage>
</organism>